<dbReference type="Pfam" id="PF03770">
    <property type="entry name" value="IPK"/>
    <property type="match status" value="1"/>
</dbReference>
<organism evidence="5 6">
    <name type="scientific">Dimargaris cristalligena</name>
    <dbReference type="NCBI Taxonomy" id="215637"/>
    <lineage>
        <taxon>Eukaryota</taxon>
        <taxon>Fungi</taxon>
        <taxon>Fungi incertae sedis</taxon>
        <taxon>Zoopagomycota</taxon>
        <taxon>Kickxellomycotina</taxon>
        <taxon>Dimargaritomycetes</taxon>
        <taxon>Dimargaritales</taxon>
        <taxon>Dimargaritaceae</taxon>
        <taxon>Dimargaris</taxon>
    </lineage>
</organism>
<accession>A0A4P9ZKS4</accession>
<keyword evidence="2 4" id="KW-0808">Transferase</keyword>
<proteinExistence type="inferred from homology"/>
<dbReference type="EMBL" id="ML003616">
    <property type="protein sequence ID" value="RKP33705.1"/>
    <property type="molecule type" value="Genomic_DNA"/>
</dbReference>
<evidence type="ECO:0000256" key="3">
    <source>
        <dbReference type="ARBA" id="ARBA00022777"/>
    </source>
</evidence>
<dbReference type="STRING" id="215637.A0A4P9ZKS4"/>
<dbReference type="Proteomes" id="UP000268162">
    <property type="component" value="Unassembled WGS sequence"/>
</dbReference>
<evidence type="ECO:0000256" key="1">
    <source>
        <dbReference type="ARBA" id="ARBA00007374"/>
    </source>
</evidence>
<keyword evidence="3 4" id="KW-0418">Kinase</keyword>
<sequence length="205" mass="23770">LPTVPLLPYRNQVGGHSPILRFSDKAICKPLVERERQFYESVDAIRPALSRFLPSYLGIKHPNEDPNVHQFILLEDLTNGLRRPCILDLKMGTRQHGIDATEAKRRNKIKKCAMTTSKSLGVRMCGMQVYKTQKSRFLFQDKYYGRSLNDKTFKRSLLEYLDNGEEIVVHHIPTLLRKLIDLYRLVMSIHGFRFYASSLLIVYDG</sequence>
<dbReference type="InterPro" id="IPR005522">
    <property type="entry name" value="IPK"/>
</dbReference>
<dbReference type="GO" id="GO:0005737">
    <property type="term" value="C:cytoplasm"/>
    <property type="evidence" value="ECO:0007669"/>
    <property type="project" value="TreeGrafter"/>
</dbReference>
<dbReference type="InterPro" id="IPR038286">
    <property type="entry name" value="IPK_sf"/>
</dbReference>
<dbReference type="GO" id="GO:0032958">
    <property type="term" value="P:inositol phosphate biosynthetic process"/>
    <property type="evidence" value="ECO:0007669"/>
    <property type="project" value="InterPro"/>
</dbReference>
<dbReference type="SUPFAM" id="SSF56104">
    <property type="entry name" value="SAICAR synthase-like"/>
    <property type="match status" value="1"/>
</dbReference>
<reference evidence="6" key="1">
    <citation type="journal article" date="2018" name="Nat. Microbiol.">
        <title>Leveraging single-cell genomics to expand the fungal tree of life.</title>
        <authorList>
            <person name="Ahrendt S.R."/>
            <person name="Quandt C.A."/>
            <person name="Ciobanu D."/>
            <person name="Clum A."/>
            <person name="Salamov A."/>
            <person name="Andreopoulos B."/>
            <person name="Cheng J.F."/>
            <person name="Woyke T."/>
            <person name="Pelin A."/>
            <person name="Henrissat B."/>
            <person name="Reynolds N.K."/>
            <person name="Benny G.L."/>
            <person name="Smith M.E."/>
            <person name="James T.Y."/>
            <person name="Grigoriev I.V."/>
        </authorList>
    </citation>
    <scope>NUCLEOTIDE SEQUENCE [LARGE SCALE GENOMIC DNA]</scope>
    <source>
        <strain evidence="6">RSA 468</strain>
    </source>
</reference>
<dbReference type="PANTHER" id="PTHR12400:SF21">
    <property type="entry name" value="KINASE"/>
    <property type="match status" value="1"/>
</dbReference>
<dbReference type="PANTHER" id="PTHR12400">
    <property type="entry name" value="INOSITOL POLYPHOSPHATE KINASE"/>
    <property type="match status" value="1"/>
</dbReference>
<name>A0A4P9ZKS4_9FUNG</name>
<gene>
    <name evidence="5" type="ORF">BJ085DRAFT_12443</name>
</gene>
<evidence type="ECO:0000256" key="4">
    <source>
        <dbReference type="RuleBase" id="RU363090"/>
    </source>
</evidence>
<dbReference type="GO" id="GO:0000824">
    <property type="term" value="F:inositol-1,4,5,6-tetrakisphosphate 3-kinase activity"/>
    <property type="evidence" value="ECO:0007669"/>
    <property type="project" value="TreeGrafter"/>
</dbReference>
<protein>
    <recommendedName>
        <fullName evidence="4">Kinase</fullName>
        <ecNumber evidence="4">2.7.-.-</ecNumber>
    </recommendedName>
</protein>
<keyword evidence="6" id="KW-1185">Reference proteome</keyword>
<dbReference type="Gene3D" id="3.30.470.160">
    <property type="entry name" value="Inositol polyphosphate kinase"/>
    <property type="match status" value="1"/>
</dbReference>
<evidence type="ECO:0000313" key="5">
    <source>
        <dbReference type="EMBL" id="RKP33705.1"/>
    </source>
</evidence>
<dbReference type="AlphaFoldDB" id="A0A4P9ZKS4"/>
<comment type="similarity">
    <text evidence="1 4">Belongs to the inositol phosphokinase (IPK) family.</text>
</comment>
<dbReference type="GO" id="GO:0008440">
    <property type="term" value="F:inositol-1,4,5-trisphosphate 3-kinase activity"/>
    <property type="evidence" value="ECO:0007669"/>
    <property type="project" value="TreeGrafter"/>
</dbReference>
<dbReference type="EC" id="2.7.-.-" evidence="4"/>
<feature type="non-terminal residue" evidence="5">
    <location>
        <position position="1"/>
    </location>
</feature>
<evidence type="ECO:0000313" key="6">
    <source>
        <dbReference type="Proteomes" id="UP000268162"/>
    </source>
</evidence>
<dbReference type="GO" id="GO:0005634">
    <property type="term" value="C:nucleus"/>
    <property type="evidence" value="ECO:0007669"/>
    <property type="project" value="TreeGrafter"/>
</dbReference>
<dbReference type="GO" id="GO:0046854">
    <property type="term" value="P:phosphatidylinositol phosphate biosynthetic process"/>
    <property type="evidence" value="ECO:0007669"/>
    <property type="project" value="TreeGrafter"/>
</dbReference>
<evidence type="ECO:0000256" key="2">
    <source>
        <dbReference type="ARBA" id="ARBA00022679"/>
    </source>
</evidence>
<feature type="non-terminal residue" evidence="5">
    <location>
        <position position="205"/>
    </location>
</feature>